<dbReference type="GO" id="GO:0003916">
    <property type="term" value="F:DNA topoisomerase activity"/>
    <property type="evidence" value="ECO:0007669"/>
    <property type="project" value="InterPro"/>
</dbReference>
<organism evidence="3 4">
    <name type="scientific">Oceanomicrobium pacificus</name>
    <dbReference type="NCBI Taxonomy" id="2692916"/>
    <lineage>
        <taxon>Bacteria</taxon>
        <taxon>Pseudomonadati</taxon>
        <taxon>Pseudomonadota</taxon>
        <taxon>Alphaproteobacteria</taxon>
        <taxon>Rhodobacterales</taxon>
        <taxon>Paracoccaceae</taxon>
        <taxon>Oceanomicrobium</taxon>
    </lineage>
</organism>
<reference evidence="3 4" key="1">
    <citation type="submission" date="2019-12" db="EMBL/GenBank/DDBJ databases">
        <title>Strain KN286 was isolated from seawater, which was collected from Caroline Seamount in the tropical western Pacific.</title>
        <authorList>
            <person name="Wang Q."/>
        </authorList>
    </citation>
    <scope>NUCLEOTIDE SEQUENCE [LARGE SCALE GENOMIC DNA]</scope>
    <source>
        <strain evidence="3 4">KN286</strain>
    </source>
</reference>
<name>A0A6B0TXE1_9RHOB</name>
<keyword evidence="4" id="KW-1185">Reference proteome</keyword>
<dbReference type="InterPro" id="IPR011528">
    <property type="entry name" value="NERD"/>
</dbReference>
<dbReference type="Gene3D" id="3.30.65.10">
    <property type="entry name" value="Bacterial Topoisomerase I, domain 1"/>
    <property type="match status" value="1"/>
</dbReference>
<dbReference type="SUPFAM" id="SSF57783">
    <property type="entry name" value="Zinc beta-ribbon"/>
    <property type="match status" value="1"/>
</dbReference>
<dbReference type="GO" id="GO:0005694">
    <property type="term" value="C:chromosome"/>
    <property type="evidence" value="ECO:0007669"/>
    <property type="project" value="InterPro"/>
</dbReference>
<dbReference type="Pfam" id="PF01396">
    <property type="entry name" value="Zn_ribbon_Top1"/>
    <property type="match status" value="1"/>
</dbReference>
<proteinExistence type="predicted"/>
<dbReference type="PROSITE" id="PS50965">
    <property type="entry name" value="NERD"/>
    <property type="match status" value="1"/>
</dbReference>
<keyword evidence="1" id="KW-0472">Membrane</keyword>
<evidence type="ECO:0000313" key="3">
    <source>
        <dbReference type="EMBL" id="MXU65962.1"/>
    </source>
</evidence>
<feature type="domain" description="NERD" evidence="2">
    <location>
        <begin position="35"/>
        <end position="152"/>
    </location>
</feature>
<dbReference type="InterPro" id="IPR013498">
    <property type="entry name" value="Topo_IA_Znf"/>
</dbReference>
<dbReference type="RefSeq" id="WP_160855206.1">
    <property type="nucleotide sequence ID" value="NZ_WUWG01000003.1"/>
</dbReference>
<keyword evidence="1" id="KW-0812">Transmembrane</keyword>
<dbReference type="GO" id="GO:0003677">
    <property type="term" value="F:DNA binding"/>
    <property type="evidence" value="ECO:0007669"/>
    <property type="project" value="InterPro"/>
</dbReference>
<evidence type="ECO:0000313" key="4">
    <source>
        <dbReference type="Proteomes" id="UP000436016"/>
    </source>
</evidence>
<dbReference type="GO" id="GO:0006265">
    <property type="term" value="P:DNA topological change"/>
    <property type="evidence" value="ECO:0007669"/>
    <property type="project" value="InterPro"/>
</dbReference>
<evidence type="ECO:0000259" key="2">
    <source>
        <dbReference type="PROSITE" id="PS50965"/>
    </source>
</evidence>
<dbReference type="AlphaFoldDB" id="A0A6B0TXE1"/>
<dbReference type="EMBL" id="WUWG01000003">
    <property type="protein sequence ID" value="MXU65962.1"/>
    <property type="molecule type" value="Genomic_DNA"/>
</dbReference>
<gene>
    <name evidence="3" type="ORF">GSH16_10915</name>
</gene>
<sequence>MNAPEPSSDISVFIVIVLAGLLFLLARLIRSPNFIGAVGERRVARGLKARLPKDDYHILNDLTLPCRDGTTQIDHVVISRFGVFVVETKNMSGWIFGDAKQRSWTQTLHRQKFKMQNPTHQNYKHVRAVQEVAGLEKHQVFNVVAFVGSARPKTIMPGNVVWSVRALSHYIKQFDQIRLTESDVTRCASALRGQAFLANKTTRRDHVQNVKTITGKRGVAGATCPRCGGGMVERANRKSGERFLGCISYPKCRGTRKLS</sequence>
<keyword evidence="1" id="KW-1133">Transmembrane helix</keyword>
<comment type="caution">
    <text evidence="3">The sequence shown here is derived from an EMBL/GenBank/DDBJ whole genome shotgun (WGS) entry which is preliminary data.</text>
</comment>
<feature type="transmembrane region" description="Helical" evidence="1">
    <location>
        <begin position="12"/>
        <end position="29"/>
    </location>
</feature>
<accession>A0A6B0TXE1</accession>
<evidence type="ECO:0000256" key="1">
    <source>
        <dbReference type="SAM" id="Phobius"/>
    </source>
</evidence>
<dbReference type="Proteomes" id="UP000436016">
    <property type="component" value="Unassembled WGS sequence"/>
</dbReference>
<protein>
    <submittedName>
        <fullName evidence="3">Nuclease</fullName>
    </submittedName>
</protein>
<dbReference type="Pfam" id="PF08378">
    <property type="entry name" value="NERD"/>
    <property type="match status" value="1"/>
</dbReference>